<dbReference type="SUPFAM" id="SSF53335">
    <property type="entry name" value="S-adenosyl-L-methionine-dependent methyltransferases"/>
    <property type="match status" value="1"/>
</dbReference>
<proteinExistence type="inferred from homology"/>
<accession>A0ABR7D6U4</accession>
<keyword evidence="7" id="KW-0687">Ribonucleoprotein</keyword>
<evidence type="ECO:0000256" key="1">
    <source>
        <dbReference type="ARBA" id="ARBA00009741"/>
    </source>
</evidence>
<evidence type="ECO:0000256" key="2">
    <source>
        <dbReference type="ARBA" id="ARBA00022490"/>
    </source>
</evidence>
<keyword evidence="2 6" id="KW-0963">Cytoplasm</keyword>
<keyword evidence="5 6" id="KW-0949">S-adenosyl-L-methionine</keyword>
<feature type="binding site" evidence="6">
    <location>
        <position position="131"/>
    </location>
    <ligand>
        <name>S-adenosyl-L-methionine</name>
        <dbReference type="ChEBI" id="CHEBI:59789"/>
    </ligand>
</feature>
<dbReference type="GO" id="GO:0032259">
    <property type="term" value="P:methylation"/>
    <property type="evidence" value="ECO:0007669"/>
    <property type="project" value="UniProtKB-KW"/>
</dbReference>
<feature type="binding site" evidence="6">
    <location>
        <position position="176"/>
    </location>
    <ligand>
        <name>S-adenosyl-L-methionine</name>
        <dbReference type="ChEBI" id="CHEBI:59789"/>
    </ligand>
</feature>
<evidence type="ECO:0000313" key="7">
    <source>
        <dbReference type="EMBL" id="MBC5623647.1"/>
    </source>
</evidence>
<dbReference type="Pfam" id="PF06325">
    <property type="entry name" value="PrmA"/>
    <property type="match status" value="1"/>
</dbReference>
<comment type="subcellular location">
    <subcellularLocation>
        <location evidence="6">Cytoplasm</location>
    </subcellularLocation>
</comment>
<protein>
    <recommendedName>
        <fullName evidence="6">Ribosomal protein L11 methyltransferase</fullName>
        <shortName evidence="6">L11 Mtase</shortName>
        <ecNumber evidence="6">2.1.1.-</ecNumber>
    </recommendedName>
</protein>
<comment type="similarity">
    <text evidence="1 6">Belongs to the methyltransferase superfamily. PrmA family.</text>
</comment>
<dbReference type="PANTHER" id="PTHR43648">
    <property type="entry name" value="ELECTRON TRANSFER FLAVOPROTEIN BETA SUBUNIT LYSINE METHYLTRANSFERASE"/>
    <property type="match status" value="1"/>
</dbReference>
<evidence type="ECO:0000256" key="3">
    <source>
        <dbReference type="ARBA" id="ARBA00022603"/>
    </source>
</evidence>
<dbReference type="GO" id="GO:0005840">
    <property type="term" value="C:ribosome"/>
    <property type="evidence" value="ECO:0007669"/>
    <property type="project" value="UniProtKB-KW"/>
</dbReference>
<feature type="binding site" evidence="6">
    <location>
        <position position="219"/>
    </location>
    <ligand>
        <name>S-adenosyl-L-methionine</name>
        <dbReference type="ChEBI" id="CHEBI:59789"/>
    </ligand>
</feature>
<evidence type="ECO:0000256" key="5">
    <source>
        <dbReference type="ARBA" id="ARBA00022691"/>
    </source>
</evidence>
<keyword evidence="8" id="KW-1185">Reference proteome</keyword>
<dbReference type="CDD" id="cd02440">
    <property type="entry name" value="AdoMet_MTases"/>
    <property type="match status" value="1"/>
</dbReference>
<sequence>MFYTELTFHITPHVEDIADALIAELGNLGYDSFSYTDDGFKAYIPSKDFKPEQVEEMEILSFFRSLYTITWEKAEIENQDWNKIWEENFTPILVQDRILVRAGFHPSIDNIEHEIIIDPKMSFGTGHHATTALMLENILDMKPEFKGKKVLDMGCGTGILSIMAAQAGATTLTGIDIDEWAYNNAMENIATNNVQNIRVLIGDAALLDGKERYDIILANINRNILLNDMHAYVNVLNPNGYLIMSGFYTEDIPMIRDKAESLGLKYQSHKIKDNWTAVIFHNL</sequence>
<reference evidence="7 8" key="1">
    <citation type="submission" date="2020-08" db="EMBL/GenBank/DDBJ databases">
        <title>Genome public.</title>
        <authorList>
            <person name="Liu C."/>
            <person name="Sun Q."/>
        </authorList>
    </citation>
    <scope>NUCLEOTIDE SEQUENCE [LARGE SCALE GENOMIC DNA]</scope>
    <source>
        <strain evidence="7 8">NSJ-56</strain>
    </source>
</reference>
<dbReference type="GO" id="GO:0008168">
    <property type="term" value="F:methyltransferase activity"/>
    <property type="evidence" value="ECO:0007669"/>
    <property type="project" value="UniProtKB-KW"/>
</dbReference>
<dbReference type="InterPro" id="IPR004498">
    <property type="entry name" value="Ribosomal_PrmA_MeTrfase"/>
</dbReference>
<dbReference type="NCBIfam" id="NF001785">
    <property type="entry name" value="PRK00517.2-2"/>
    <property type="match status" value="1"/>
</dbReference>
<feature type="binding site" evidence="6">
    <location>
        <position position="154"/>
    </location>
    <ligand>
        <name>S-adenosyl-L-methionine</name>
        <dbReference type="ChEBI" id="CHEBI:59789"/>
    </ligand>
</feature>
<evidence type="ECO:0000313" key="8">
    <source>
        <dbReference type="Proteomes" id="UP000646484"/>
    </source>
</evidence>
<dbReference type="Gene3D" id="3.40.50.150">
    <property type="entry name" value="Vaccinia Virus protein VP39"/>
    <property type="match status" value="1"/>
</dbReference>
<evidence type="ECO:0000256" key="4">
    <source>
        <dbReference type="ARBA" id="ARBA00022679"/>
    </source>
</evidence>
<comment type="caution">
    <text evidence="7">The sequence shown here is derived from an EMBL/GenBank/DDBJ whole genome shotgun (WGS) entry which is preliminary data.</text>
</comment>
<comment type="catalytic activity">
    <reaction evidence="6">
        <text>L-lysyl-[protein] + 3 S-adenosyl-L-methionine = N(6),N(6),N(6)-trimethyl-L-lysyl-[protein] + 3 S-adenosyl-L-homocysteine + 3 H(+)</text>
        <dbReference type="Rhea" id="RHEA:54192"/>
        <dbReference type="Rhea" id="RHEA-COMP:9752"/>
        <dbReference type="Rhea" id="RHEA-COMP:13826"/>
        <dbReference type="ChEBI" id="CHEBI:15378"/>
        <dbReference type="ChEBI" id="CHEBI:29969"/>
        <dbReference type="ChEBI" id="CHEBI:57856"/>
        <dbReference type="ChEBI" id="CHEBI:59789"/>
        <dbReference type="ChEBI" id="CHEBI:61961"/>
    </reaction>
</comment>
<keyword evidence="4 6" id="KW-0808">Transferase</keyword>
<dbReference type="PANTHER" id="PTHR43648:SF1">
    <property type="entry name" value="ELECTRON TRANSFER FLAVOPROTEIN BETA SUBUNIT LYSINE METHYLTRANSFERASE"/>
    <property type="match status" value="1"/>
</dbReference>
<dbReference type="InterPro" id="IPR050078">
    <property type="entry name" value="Ribosomal_L11_MeTrfase_PrmA"/>
</dbReference>
<dbReference type="EMBL" id="JACOOH010000013">
    <property type="protein sequence ID" value="MBC5623647.1"/>
    <property type="molecule type" value="Genomic_DNA"/>
</dbReference>
<evidence type="ECO:0000256" key="6">
    <source>
        <dbReference type="HAMAP-Rule" id="MF_00735"/>
    </source>
</evidence>
<organism evidence="7 8">
    <name type="scientific">Butyricimonas hominis</name>
    <dbReference type="NCBI Taxonomy" id="2763032"/>
    <lineage>
        <taxon>Bacteria</taxon>
        <taxon>Pseudomonadati</taxon>
        <taxon>Bacteroidota</taxon>
        <taxon>Bacteroidia</taxon>
        <taxon>Bacteroidales</taxon>
        <taxon>Odoribacteraceae</taxon>
        <taxon>Butyricimonas</taxon>
    </lineage>
</organism>
<keyword evidence="3 6" id="KW-0489">Methyltransferase</keyword>
<dbReference type="InterPro" id="IPR029063">
    <property type="entry name" value="SAM-dependent_MTases_sf"/>
</dbReference>
<comment type="function">
    <text evidence="6">Methylates ribosomal protein L11.</text>
</comment>
<gene>
    <name evidence="6 7" type="primary">prmA</name>
    <name evidence="7" type="ORF">H8S64_21375</name>
</gene>
<dbReference type="RefSeq" id="WP_099294395.1">
    <property type="nucleotide sequence ID" value="NZ_JACOOH010000013.1"/>
</dbReference>
<dbReference type="HAMAP" id="MF_00735">
    <property type="entry name" value="Methyltr_PrmA"/>
    <property type="match status" value="1"/>
</dbReference>
<dbReference type="EC" id="2.1.1.-" evidence="6"/>
<keyword evidence="7" id="KW-0689">Ribosomal protein</keyword>
<dbReference type="Proteomes" id="UP000646484">
    <property type="component" value="Unassembled WGS sequence"/>
</dbReference>
<name>A0ABR7D6U4_9BACT</name>